<comment type="caution">
    <text evidence="4">The sequence shown here is derived from an EMBL/GenBank/DDBJ whole genome shotgun (WGS) entry which is preliminary data.</text>
</comment>
<evidence type="ECO:0000313" key="4">
    <source>
        <dbReference type="EMBL" id="MEW9306102.1"/>
    </source>
</evidence>
<dbReference type="InterPro" id="IPR036291">
    <property type="entry name" value="NAD(P)-bd_dom_sf"/>
</dbReference>
<dbReference type="RefSeq" id="WP_367624308.1">
    <property type="nucleotide sequence ID" value="NZ_JBFNQD010000003.1"/>
</dbReference>
<dbReference type="Gene3D" id="3.40.50.720">
    <property type="entry name" value="NAD(P)-binding Rossmann-like Domain"/>
    <property type="match status" value="1"/>
</dbReference>
<dbReference type="PRINTS" id="PR00081">
    <property type="entry name" value="GDHRDH"/>
</dbReference>
<dbReference type="EC" id="1.1.1.-" evidence="4"/>
<dbReference type="Proteomes" id="UP001555786">
    <property type="component" value="Unassembled WGS sequence"/>
</dbReference>
<evidence type="ECO:0000256" key="1">
    <source>
        <dbReference type="ARBA" id="ARBA00006484"/>
    </source>
</evidence>
<dbReference type="InterPro" id="IPR002347">
    <property type="entry name" value="SDR_fam"/>
</dbReference>
<evidence type="ECO:0000259" key="3">
    <source>
        <dbReference type="SMART" id="SM00822"/>
    </source>
</evidence>
<sequence length="248" mass="24972">MMIKTLSGKVAIVTGGSRGIGAAIALRLAESGADIAITYASRADSAEAVAQQIRAAGQRALAIKADSADAAAVRSAVDQAAAAFGRLDILVNNAGIFTGGTVEQVTLEDFDHIIAANLRGAFVASQAAAAHMGEGGRIVSIGSNLVGRVGRAGIGLYVMSKAALTGLSQAMARDLGPRGITVNIVHPGPTDTDMNPATTERADQARAAMAIPKYGEPGQIAGLVAWLASPEAQYATGGTYTIDGGTNA</sequence>
<protein>
    <submittedName>
        <fullName evidence="4">3-oxoacyl-ACP reductase family protein</fullName>
        <ecNumber evidence="4">1.1.1.-</ecNumber>
    </submittedName>
</protein>
<evidence type="ECO:0000256" key="2">
    <source>
        <dbReference type="ARBA" id="ARBA00023002"/>
    </source>
</evidence>
<reference evidence="4 5" key="1">
    <citation type="submission" date="2024-07" db="EMBL/GenBank/DDBJ databases">
        <title>Description of Labrys sedimenti sp. nov., isolated from a diclofenac-degrading enrichment culture.</title>
        <authorList>
            <person name="Tancsics A."/>
            <person name="Csepanyi A."/>
        </authorList>
    </citation>
    <scope>NUCLEOTIDE SEQUENCE [LARGE SCALE GENOMIC DNA]</scope>
    <source>
        <strain evidence="4 5">LMG 23578</strain>
    </source>
</reference>
<dbReference type="PANTHER" id="PTHR43639:SF1">
    <property type="entry name" value="SHORT-CHAIN DEHYDROGENASE_REDUCTASE FAMILY PROTEIN"/>
    <property type="match status" value="1"/>
</dbReference>
<dbReference type="PANTHER" id="PTHR43639">
    <property type="entry name" value="OXIDOREDUCTASE, SHORT-CHAIN DEHYDROGENASE/REDUCTASE FAMILY (AFU_ORTHOLOGUE AFUA_5G02870)"/>
    <property type="match status" value="1"/>
</dbReference>
<dbReference type="InterPro" id="IPR057326">
    <property type="entry name" value="KR_dom"/>
</dbReference>
<dbReference type="SUPFAM" id="SSF51735">
    <property type="entry name" value="NAD(P)-binding Rossmann-fold domains"/>
    <property type="match status" value="1"/>
</dbReference>
<keyword evidence="5" id="KW-1185">Reference proteome</keyword>
<dbReference type="GO" id="GO:0016491">
    <property type="term" value="F:oxidoreductase activity"/>
    <property type="evidence" value="ECO:0007669"/>
    <property type="project" value="UniProtKB-KW"/>
</dbReference>
<organism evidence="4 5">
    <name type="scientific">Labrys neptuniae</name>
    <dbReference type="NCBI Taxonomy" id="376174"/>
    <lineage>
        <taxon>Bacteria</taxon>
        <taxon>Pseudomonadati</taxon>
        <taxon>Pseudomonadota</taxon>
        <taxon>Alphaproteobacteria</taxon>
        <taxon>Hyphomicrobiales</taxon>
        <taxon>Xanthobacteraceae</taxon>
        <taxon>Labrys</taxon>
    </lineage>
</organism>
<dbReference type="PROSITE" id="PS00061">
    <property type="entry name" value="ADH_SHORT"/>
    <property type="match status" value="1"/>
</dbReference>
<dbReference type="SMART" id="SM00822">
    <property type="entry name" value="PKS_KR"/>
    <property type="match status" value="1"/>
</dbReference>
<dbReference type="Pfam" id="PF13561">
    <property type="entry name" value="adh_short_C2"/>
    <property type="match status" value="1"/>
</dbReference>
<evidence type="ECO:0000313" key="5">
    <source>
        <dbReference type="Proteomes" id="UP001555786"/>
    </source>
</evidence>
<name>A0ABV3PKF1_9HYPH</name>
<comment type="similarity">
    <text evidence="1">Belongs to the short-chain dehydrogenases/reductases (SDR) family.</text>
</comment>
<dbReference type="InterPro" id="IPR020904">
    <property type="entry name" value="Sc_DH/Rdtase_CS"/>
</dbReference>
<dbReference type="EMBL" id="JBFNQD010000003">
    <property type="protein sequence ID" value="MEW9306102.1"/>
    <property type="molecule type" value="Genomic_DNA"/>
</dbReference>
<feature type="domain" description="Ketoreductase" evidence="3">
    <location>
        <begin position="9"/>
        <end position="223"/>
    </location>
</feature>
<dbReference type="PRINTS" id="PR00080">
    <property type="entry name" value="SDRFAMILY"/>
</dbReference>
<gene>
    <name evidence="4" type="ORF">ABXS05_11175</name>
</gene>
<accession>A0ABV3PKF1</accession>
<keyword evidence="2 4" id="KW-0560">Oxidoreductase</keyword>
<proteinExistence type="inferred from homology"/>